<evidence type="ECO:0000313" key="17">
    <source>
        <dbReference type="Proteomes" id="UP001220670"/>
    </source>
</evidence>
<dbReference type="PIRSF" id="PIRSF006250">
    <property type="entry name" value="NadC_ModD"/>
    <property type="match status" value="1"/>
</dbReference>
<evidence type="ECO:0000256" key="3">
    <source>
        <dbReference type="ARBA" id="ARBA00009400"/>
    </source>
</evidence>
<feature type="domain" description="Quinolinate phosphoribosyl transferase N-terminal" evidence="15">
    <location>
        <begin position="30"/>
        <end position="105"/>
    </location>
</feature>
<dbReference type="Pfam" id="PF02749">
    <property type="entry name" value="QRPTase_N"/>
    <property type="match status" value="1"/>
</dbReference>
<feature type="binding site" evidence="13">
    <location>
        <position position="154"/>
    </location>
    <ligand>
        <name>substrate</name>
    </ligand>
</feature>
<feature type="binding site" evidence="13">
    <location>
        <position position="164"/>
    </location>
    <ligand>
        <name>substrate</name>
    </ligand>
</feature>
<evidence type="ECO:0000256" key="8">
    <source>
        <dbReference type="ARBA" id="ARBA00022679"/>
    </source>
</evidence>
<dbReference type="InterPro" id="IPR036068">
    <property type="entry name" value="Nicotinate_pribotase-like_C"/>
</dbReference>
<dbReference type="GO" id="GO:0005737">
    <property type="term" value="C:cytoplasm"/>
    <property type="evidence" value="ECO:0007669"/>
    <property type="project" value="TreeGrafter"/>
</dbReference>
<dbReference type="FunFam" id="3.90.1170.20:FF:000001">
    <property type="entry name" value="Nicotinate-nucleotide diphosphorylase (Carboxylating)"/>
    <property type="match status" value="1"/>
</dbReference>
<feature type="domain" description="Quinolinate phosphoribosyl transferase C-terminal" evidence="14">
    <location>
        <begin position="107"/>
        <end position="272"/>
    </location>
</feature>
<dbReference type="InterPro" id="IPR022412">
    <property type="entry name" value="Quinolinate_PRibosylTrfase_N"/>
</dbReference>
<dbReference type="Gene3D" id="3.20.20.70">
    <property type="entry name" value="Aldolase class I"/>
    <property type="match status" value="1"/>
</dbReference>
<organism evidence="16 17">
    <name type="scientific">Limosilactobacillus mucosae</name>
    <name type="common">Lactobacillus mucosae</name>
    <dbReference type="NCBI Taxonomy" id="97478"/>
    <lineage>
        <taxon>Bacteria</taxon>
        <taxon>Bacillati</taxon>
        <taxon>Bacillota</taxon>
        <taxon>Bacilli</taxon>
        <taxon>Lactobacillales</taxon>
        <taxon>Lactobacillaceae</taxon>
        <taxon>Limosilactobacillus</taxon>
    </lineage>
</organism>
<dbReference type="Gene3D" id="3.90.1170.20">
    <property type="entry name" value="Quinolinate phosphoribosyl transferase, N-terminal domain"/>
    <property type="match status" value="1"/>
</dbReference>
<evidence type="ECO:0000256" key="11">
    <source>
        <dbReference type="ARBA" id="ARBA00069173"/>
    </source>
</evidence>
<dbReference type="Pfam" id="PF01729">
    <property type="entry name" value="QRPTase_C"/>
    <property type="match status" value="1"/>
</dbReference>
<comment type="caution">
    <text evidence="16">The sequence shown here is derived from an EMBL/GenBank/DDBJ whole genome shotgun (WGS) entry which is preliminary data.</text>
</comment>
<dbReference type="GO" id="GO:0004514">
    <property type="term" value="F:nicotinate-nucleotide diphosphorylase (carboxylating) activity"/>
    <property type="evidence" value="ECO:0007669"/>
    <property type="project" value="UniProtKB-EC"/>
</dbReference>
<keyword evidence="8 12" id="KW-0808">Transferase</keyword>
<dbReference type="SUPFAM" id="SSF51690">
    <property type="entry name" value="Nicotinate/Quinolinate PRTase C-terminal domain-like"/>
    <property type="match status" value="1"/>
</dbReference>
<protein>
    <recommendedName>
        <fullName evidence="11">Probable nicotinate-nucleotide pyrophosphorylase [carboxylating]</fullName>
        <ecNumber evidence="5">2.4.2.19</ecNumber>
    </recommendedName>
    <alternativeName>
        <fullName evidence="9">Quinolinate phosphoribosyltransferase [decarboxylating]</fullName>
    </alternativeName>
</protein>
<dbReference type="InterPro" id="IPR027277">
    <property type="entry name" value="NadC/ModD"/>
</dbReference>
<evidence type="ECO:0000256" key="10">
    <source>
        <dbReference type="ARBA" id="ARBA00047445"/>
    </source>
</evidence>
<comment type="similarity">
    <text evidence="3 12">Belongs to the NadC/ModD family.</text>
</comment>
<keyword evidence="7 12" id="KW-0328">Glycosyltransferase</keyword>
<evidence type="ECO:0000256" key="4">
    <source>
        <dbReference type="ARBA" id="ARBA00011218"/>
    </source>
</evidence>
<dbReference type="CDD" id="cd01572">
    <property type="entry name" value="QPRTase"/>
    <property type="match status" value="1"/>
</dbReference>
<feature type="binding site" evidence="13">
    <location>
        <begin position="130"/>
        <end position="132"/>
    </location>
    <ligand>
        <name>substrate</name>
    </ligand>
</feature>
<evidence type="ECO:0000256" key="7">
    <source>
        <dbReference type="ARBA" id="ARBA00022676"/>
    </source>
</evidence>
<dbReference type="AlphaFoldDB" id="A0AAJ1HUX7"/>
<feature type="binding site" evidence="13">
    <location>
        <begin position="238"/>
        <end position="240"/>
    </location>
    <ligand>
        <name>substrate</name>
    </ligand>
</feature>
<dbReference type="Proteomes" id="UP001220670">
    <property type="component" value="Unassembled WGS sequence"/>
</dbReference>
<evidence type="ECO:0000313" key="16">
    <source>
        <dbReference type="EMBL" id="MDC2829866.1"/>
    </source>
</evidence>
<evidence type="ECO:0000256" key="1">
    <source>
        <dbReference type="ARBA" id="ARBA00003237"/>
    </source>
</evidence>
<feature type="binding site" evidence="13">
    <location>
        <begin position="259"/>
        <end position="261"/>
    </location>
    <ligand>
        <name>substrate</name>
    </ligand>
</feature>
<feature type="binding site" evidence="13">
    <location>
        <position position="194"/>
    </location>
    <ligand>
        <name>substrate</name>
    </ligand>
</feature>
<dbReference type="InterPro" id="IPR037128">
    <property type="entry name" value="Quinolinate_PRibosylTase_N_sf"/>
</dbReference>
<evidence type="ECO:0000256" key="9">
    <source>
        <dbReference type="ARBA" id="ARBA00033102"/>
    </source>
</evidence>
<dbReference type="PANTHER" id="PTHR32179:SF3">
    <property type="entry name" value="NICOTINATE-NUCLEOTIDE PYROPHOSPHORYLASE [CARBOXYLATING]"/>
    <property type="match status" value="1"/>
</dbReference>
<dbReference type="InterPro" id="IPR013785">
    <property type="entry name" value="Aldolase_TIM"/>
</dbReference>
<reference evidence="16" key="1">
    <citation type="submission" date="2023-01" db="EMBL/GenBank/DDBJ databases">
        <title>Genome analysis of 13 Lactobacillus isolated from gut of wild boar.</title>
        <authorList>
            <person name="Papp P."/>
            <person name="Libisch B."/>
            <person name="Nagy T."/>
            <person name="Olasz F."/>
        </authorList>
    </citation>
    <scope>NUCLEOTIDE SEQUENCE</scope>
    <source>
        <strain evidence="16">F146</strain>
    </source>
</reference>
<name>A0AAJ1HUX7_LIMMU</name>
<dbReference type="SUPFAM" id="SSF54675">
    <property type="entry name" value="Nicotinate/Quinolinate PRTase N-terminal domain-like"/>
    <property type="match status" value="1"/>
</dbReference>
<evidence type="ECO:0000256" key="12">
    <source>
        <dbReference type="PIRNR" id="PIRNR006250"/>
    </source>
</evidence>
<dbReference type="RefSeq" id="WP_272225820.1">
    <property type="nucleotide sequence ID" value="NZ_JAQONE010000022.1"/>
</dbReference>
<feature type="binding site" evidence="13">
    <location>
        <position position="95"/>
    </location>
    <ligand>
        <name>substrate</name>
    </ligand>
</feature>
<dbReference type="NCBIfam" id="TIGR00078">
    <property type="entry name" value="nadC"/>
    <property type="match status" value="1"/>
</dbReference>
<dbReference type="InterPro" id="IPR004393">
    <property type="entry name" value="NadC"/>
</dbReference>
<dbReference type="EC" id="2.4.2.19" evidence="5"/>
<dbReference type="PANTHER" id="PTHR32179">
    <property type="entry name" value="NICOTINATE-NUCLEOTIDE PYROPHOSPHORYLASE [CARBOXYLATING]"/>
    <property type="match status" value="1"/>
</dbReference>
<dbReference type="InterPro" id="IPR002638">
    <property type="entry name" value="Quinolinate_PRibosylTrfase_C"/>
</dbReference>
<evidence type="ECO:0000256" key="2">
    <source>
        <dbReference type="ARBA" id="ARBA00004893"/>
    </source>
</evidence>
<keyword evidence="6" id="KW-0662">Pyridine nucleotide biosynthesis</keyword>
<dbReference type="GO" id="GO:0034213">
    <property type="term" value="P:quinolinate catabolic process"/>
    <property type="evidence" value="ECO:0007669"/>
    <property type="project" value="TreeGrafter"/>
</dbReference>
<proteinExistence type="inferred from homology"/>
<comment type="subunit">
    <text evidence="4">Hexamer formed by 3 homodimers.</text>
</comment>
<evidence type="ECO:0000256" key="13">
    <source>
        <dbReference type="PIRSR" id="PIRSR006250-1"/>
    </source>
</evidence>
<dbReference type="FunFam" id="3.20.20.70:FF:000030">
    <property type="entry name" value="Nicotinate-nucleotide pyrophosphorylase, carboxylating"/>
    <property type="match status" value="1"/>
</dbReference>
<dbReference type="GO" id="GO:0009435">
    <property type="term" value="P:NAD+ biosynthetic process"/>
    <property type="evidence" value="ECO:0007669"/>
    <property type="project" value="InterPro"/>
</dbReference>
<dbReference type="EMBL" id="JAQONE010000022">
    <property type="protein sequence ID" value="MDC2829866.1"/>
    <property type="molecule type" value="Genomic_DNA"/>
</dbReference>
<accession>A0AAJ1HUX7</accession>
<feature type="binding site" evidence="13">
    <location>
        <position position="215"/>
    </location>
    <ligand>
        <name>substrate</name>
    </ligand>
</feature>
<comment type="function">
    <text evidence="1">Involved in the catabolism of quinolinic acid (QA).</text>
</comment>
<evidence type="ECO:0000259" key="15">
    <source>
        <dbReference type="Pfam" id="PF02749"/>
    </source>
</evidence>
<sequence>MLNDFLLKQKLTAFLKEDLEFGDASLAPLPDHVIEGTFIAKADGIVCGLQVISAVYDLLGGAEVELLVSDGEKVAKKTELARVKGSAAVLLSGERVILNLLQHMSGIATKTAQAVQLLADPTIKIVDTRTRKTMPGLRMFEKAAVRAGGGFNHRMGLTHGIMLKDNHLALAGSVGKAIDLAKQSVGPMTRVEVEVETLSELQEAIKHRADVIMFDNQKPATIKQWQKLVPAGILTEASGGIDLANIAQYQGCGVDFISLGTLTNAVEPLDISFLVNGAIKS</sequence>
<comment type="pathway">
    <text evidence="2">Cofactor biosynthesis; NAD(+) biosynthesis; nicotinate D-ribonucleotide from quinolinate: step 1/1.</text>
</comment>
<evidence type="ECO:0000259" key="14">
    <source>
        <dbReference type="Pfam" id="PF01729"/>
    </source>
</evidence>
<comment type="catalytic activity">
    <reaction evidence="10">
        <text>nicotinate beta-D-ribonucleotide + CO2 + diphosphate = quinolinate + 5-phospho-alpha-D-ribose 1-diphosphate + 2 H(+)</text>
        <dbReference type="Rhea" id="RHEA:12733"/>
        <dbReference type="ChEBI" id="CHEBI:15378"/>
        <dbReference type="ChEBI" id="CHEBI:16526"/>
        <dbReference type="ChEBI" id="CHEBI:29959"/>
        <dbReference type="ChEBI" id="CHEBI:33019"/>
        <dbReference type="ChEBI" id="CHEBI:57502"/>
        <dbReference type="ChEBI" id="CHEBI:58017"/>
        <dbReference type="EC" id="2.4.2.19"/>
    </reaction>
</comment>
<evidence type="ECO:0000256" key="5">
    <source>
        <dbReference type="ARBA" id="ARBA00011944"/>
    </source>
</evidence>
<evidence type="ECO:0000256" key="6">
    <source>
        <dbReference type="ARBA" id="ARBA00022642"/>
    </source>
</evidence>
<gene>
    <name evidence="16" type="primary">nadC</name>
    <name evidence="16" type="ORF">PO250_06035</name>
</gene>